<reference evidence="9 10" key="1">
    <citation type="submission" date="2020-07" db="EMBL/GenBank/DDBJ databases">
        <authorList>
            <person name="Hilgarth M."/>
            <person name="Werum V."/>
            <person name="Vogel R.F."/>
        </authorList>
    </citation>
    <scope>NUCLEOTIDE SEQUENCE [LARGE SCALE GENOMIC DNA]</scope>
    <source>
        <strain evidence="9 10">DSM 28961</strain>
    </source>
</reference>
<dbReference type="AlphaFoldDB" id="A0A7V8N304"/>
<name>A0A7V8N304_9LACT</name>
<dbReference type="RefSeq" id="WP_180747651.1">
    <property type="nucleotide sequence ID" value="NZ_JACBNY010000039.1"/>
</dbReference>
<evidence type="ECO:0000313" key="10">
    <source>
        <dbReference type="Proteomes" id="UP000530186"/>
    </source>
</evidence>
<evidence type="ECO:0000256" key="2">
    <source>
        <dbReference type="ARBA" id="ARBA00022525"/>
    </source>
</evidence>
<dbReference type="Proteomes" id="UP000530186">
    <property type="component" value="Unassembled WGS sequence"/>
</dbReference>
<keyword evidence="6" id="KW-0472">Membrane</keyword>
<evidence type="ECO:0000256" key="1">
    <source>
        <dbReference type="ARBA" id="ARBA00022512"/>
    </source>
</evidence>
<dbReference type="Pfam" id="PF00746">
    <property type="entry name" value="Gram_pos_anchor"/>
    <property type="match status" value="1"/>
</dbReference>
<evidence type="ECO:0000259" key="8">
    <source>
        <dbReference type="Pfam" id="PF06458"/>
    </source>
</evidence>
<keyword evidence="4" id="KW-0677">Repeat</keyword>
<evidence type="ECO:0000313" key="9">
    <source>
        <dbReference type="EMBL" id="MBA0017603.1"/>
    </source>
</evidence>
<accession>A0A7V8N304</accession>
<keyword evidence="5" id="KW-0572">Peptidoglycan-anchor</keyword>
<keyword evidence="6" id="KW-0812">Transmembrane</keyword>
<evidence type="ECO:0000259" key="7">
    <source>
        <dbReference type="Pfam" id="PF00746"/>
    </source>
</evidence>
<feature type="transmembrane region" description="Helical" evidence="6">
    <location>
        <begin position="113"/>
        <end position="131"/>
    </location>
</feature>
<keyword evidence="1" id="KW-0134">Cell wall</keyword>
<dbReference type="InterPro" id="IPR019931">
    <property type="entry name" value="LPXTG_anchor"/>
</dbReference>
<evidence type="ECO:0000256" key="6">
    <source>
        <dbReference type="SAM" id="Phobius"/>
    </source>
</evidence>
<dbReference type="NCBIfam" id="TIGR01167">
    <property type="entry name" value="LPXTG_anchor"/>
    <property type="match status" value="1"/>
</dbReference>
<organism evidence="9 10">
    <name type="scientific">Pseudolactococcus laudensis</name>
    <dbReference type="NCBI Taxonomy" id="1494461"/>
    <lineage>
        <taxon>Bacteria</taxon>
        <taxon>Bacillati</taxon>
        <taxon>Bacillota</taxon>
        <taxon>Bacilli</taxon>
        <taxon>Lactobacillales</taxon>
        <taxon>Streptococcaceae</taxon>
        <taxon>Pseudolactococcus</taxon>
    </lineage>
</organism>
<keyword evidence="10" id="KW-1185">Reference proteome</keyword>
<evidence type="ECO:0000256" key="3">
    <source>
        <dbReference type="ARBA" id="ARBA00022729"/>
    </source>
</evidence>
<dbReference type="EMBL" id="JACBNY010000039">
    <property type="protein sequence ID" value="MBA0017603.1"/>
    <property type="molecule type" value="Genomic_DNA"/>
</dbReference>
<sequence length="429" mass="48731">MKKNTLILFMLSIISGMLIFGKTVYACESNSTVTTQYVMYDELTPAEKGKVTQGQPNIEVLHDQENIKLIYTKIIEHSKSSDSNNIKNTSINENTIFKNTDILPKTGENNHNIYWILGIILIFLLIILLIWKRKKAKTLLLLFLLAAGVISSVAVNAEVINLPIESVQNLPKNGKIFSPNTAVETYEYVGYIHTYSDNELPIKKGNVTVKYQDEDGNALSDDVTLTGNVCEQYSTEKKDIEGYIFRELQGNTTGSFTGDEQTVIFVYELEEKEGLVEFVLNDQTREQTGGEIIVWERGERKSYPTLYYIWDKDDLNSKITDLSLNGKVGTPVSIPTSYDNLFQSEDGTIDEGVPLYNGTPVYAVYQDELGELHLAPEYYNFYANLDNFYANLDNFYANLDNYDNKPSLYTSDTQIINFYIHVFVNQNES</sequence>
<comment type="caution">
    <text evidence="9">The sequence shown here is derived from an EMBL/GenBank/DDBJ whole genome shotgun (WGS) entry which is preliminary data.</text>
</comment>
<keyword evidence="6" id="KW-1133">Transmembrane helix</keyword>
<protein>
    <submittedName>
        <fullName evidence="9">MucBP domain-containing protein</fullName>
    </submittedName>
</protein>
<keyword evidence="2" id="KW-0964">Secreted</keyword>
<feature type="domain" description="MucBP" evidence="8">
    <location>
        <begin position="206"/>
        <end position="268"/>
    </location>
</feature>
<evidence type="ECO:0000256" key="4">
    <source>
        <dbReference type="ARBA" id="ARBA00022737"/>
    </source>
</evidence>
<dbReference type="Pfam" id="PF06458">
    <property type="entry name" value="MucBP"/>
    <property type="match status" value="1"/>
</dbReference>
<gene>
    <name evidence="9" type="ORF">HZR21_10975</name>
</gene>
<dbReference type="GeneID" id="303196035"/>
<dbReference type="InterPro" id="IPR009459">
    <property type="entry name" value="MucBP_dom"/>
</dbReference>
<keyword evidence="3" id="KW-0732">Signal</keyword>
<feature type="transmembrane region" description="Helical" evidence="6">
    <location>
        <begin position="138"/>
        <end position="157"/>
    </location>
</feature>
<dbReference type="Gene3D" id="3.10.20.320">
    <property type="entry name" value="Putative peptidoglycan bound protein (lpxtg motif)"/>
    <property type="match status" value="1"/>
</dbReference>
<proteinExistence type="predicted"/>
<feature type="domain" description="Gram-positive cocci surface proteins LPxTG" evidence="7">
    <location>
        <begin position="103"/>
        <end position="136"/>
    </location>
</feature>
<evidence type="ECO:0000256" key="5">
    <source>
        <dbReference type="ARBA" id="ARBA00023088"/>
    </source>
</evidence>